<evidence type="ECO:0000256" key="5">
    <source>
        <dbReference type="ARBA" id="ARBA00023136"/>
    </source>
</evidence>
<dbReference type="AlphaFoldDB" id="A0A1F8FH68"/>
<dbReference type="InterPro" id="IPR001626">
    <property type="entry name" value="ABC_TroCD"/>
</dbReference>
<evidence type="ECO:0000256" key="3">
    <source>
        <dbReference type="ARBA" id="ARBA00022692"/>
    </source>
</evidence>
<comment type="caution">
    <text evidence="8">The sequence shown here is derived from an EMBL/GenBank/DDBJ whole genome shotgun (WGS) entry which is preliminary data.</text>
</comment>
<evidence type="ECO:0000256" key="7">
    <source>
        <dbReference type="SAM" id="Phobius"/>
    </source>
</evidence>
<keyword evidence="6" id="KW-0813">Transport</keyword>
<accession>A0A1F8FH68</accession>
<proteinExistence type="inferred from homology"/>
<feature type="transmembrane region" description="Helical" evidence="7">
    <location>
        <begin position="121"/>
        <end position="144"/>
    </location>
</feature>
<comment type="similarity">
    <text evidence="2 6">Belongs to the ABC-3 integral membrane protein family.</text>
</comment>
<dbReference type="Pfam" id="PF00950">
    <property type="entry name" value="ABC-3"/>
    <property type="match status" value="1"/>
</dbReference>
<evidence type="ECO:0000256" key="1">
    <source>
        <dbReference type="ARBA" id="ARBA00004141"/>
    </source>
</evidence>
<dbReference type="PANTHER" id="PTHR30477:SF0">
    <property type="entry name" value="METAL TRANSPORT SYSTEM MEMBRANE PROTEIN TM_0125-RELATED"/>
    <property type="match status" value="1"/>
</dbReference>
<organism evidence="8 9">
    <name type="scientific">Candidatus Yanofskybacteria bacterium RIFCSPHIGHO2_02_FULL_43_15c</name>
    <dbReference type="NCBI Taxonomy" id="1802679"/>
    <lineage>
        <taxon>Bacteria</taxon>
        <taxon>Candidatus Yanofskyibacteriota</taxon>
    </lineage>
</organism>
<keyword evidence="3 6" id="KW-0812">Transmembrane</keyword>
<feature type="transmembrane region" description="Helical" evidence="7">
    <location>
        <begin position="232"/>
        <end position="251"/>
    </location>
</feature>
<dbReference type="GO" id="GO:0010043">
    <property type="term" value="P:response to zinc ion"/>
    <property type="evidence" value="ECO:0007669"/>
    <property type="project" value="TreeGrafter"/>
</dbReference>
<sequence length="254" mass="26939">MPTLTYSLIVAAFVGLASGYLGSLMILRRMALVGDALTHVALPGLALGILYHFNPFFGAFGALFLAIILIWLIENRTKLPTEILVGIFFATSLAIGLIITPEPELLEALFGDISQTTRIETVFAMIFSLIAIVTVSQIYNHLVLGTISNDLASSIGIRTKKIDFIFLLIVALIVALGIKIVGSLLMGALVIIPAAAAKNLSRNLTAYGNLSALFGLLSAAGGVYLASRLGFSPGPIVVLSSAAIFFVSLIFRKN</sequence>
<gene>
    <name evidence="8" type="ORF">A3C71_01835</name>
</gene>
<comment type="subcellular location">
    <subcellularLocation>
        <location evidence="6">Cell membrane</location>
        <topology evidence="6">Multi-pass membrane protein</topology>
    </subcellularLocation>
    <subcellularLocation>
        <location evidence="1">Membrane</location>
        <topology evidence="1">Multi-pass membrane protein</topology>
    </subcellularLocation>
</comment>
<dbReference type="EMBL" id="MGJT01000017">
    <property type="protein sequence ID" value="OGN12491.1"/>
    <property type="molecule type" value="Genomic_DNA"/>
</dbReference>
<keyword evidence="4 7" id="KW-1133">Transmembrane helix</keyword>
<feature type="transmembrane region" description="Helical" evidence="7">
    <location>
        <begin position="48"/>
        <end position="73"/>
    </location>
</feature>
<dbReference type="GO" id="GO:0055085">
    <property type="term" value="P:transmembrane transport"/>
    <property type="evidence" value="ECO:0007669"/>
    <property type="project" value="InterPro"/>
</dbReference>
<dbReference type="InterPro" id="IPR037294">
    <property type="entry name" value="ABC_BtuC-like"/>
</dbReference>
<feature type="transmembrane region" description="Helical" evidence="7">
    <location>
        <begin position="164"/>
        <end position="192"/>
    </location>
</feature>
<keyword evidence="5 7" id="KW-0472">Membrane</keyword>
<evidence type="ECO:0000313" key="9">
    <source>
        <dbReference type="Proteomes" id="UP000178197"/>
    </source>
</evidence>
<name>A0A1F8FH68_9BACT</name>
<dbReference type="Proteomes" id="UP000178197">
    <property type="component" value="Unassembled WGS sequence"/>
</dbReference>
<feature type="transmembrane region" description="Helical" evidence="7">
    <location>
        <begin position="204"/>
        <end position="226"/>
    </location>
</feature>
<protein>
    <recommendedName>
        <fullName evidence="10">ABC transporter</fullName>
    </recommendedName>
</protein>
<feature type="transmembrane region" description="Helical" evidence="7">
    <location>
        <begin position="79"/>
        <end position="100"/>
    </location>
</feature>
<evidence type="ECO:0008006" key="10">
    <source>
        <dbReference type="Google" id="ProtNLM"/>
    </source>
</evidence>
<dbReference type="GO" id="GO:0043190">
    <property type="term" value="C:ATP-binding cassette (ABC) transporter complex"/>
    <property type="evidence" value="ECO:0007669"/>
    <property type="project" value="InterPro"/>
</dbReference>
<dbReference type="Gene3D" id="1.10.3470.10">
    <property type="entry name" value="ABC transporter involved in vitamin B12 uptake, BtuC"/>
    <property type="match status" value="1"/>
</dbReference>
<evidence type="ECO:0000256" key="4">
    <source>
        <dbReference type="ARBA" id="ARBA00022989"/>
    </source>
</evidence>
<evidence type="ECO:0000256" key="2">
    <source>
        <dbReference type="ARBA" id="ARBA00008034"/>
    </source>
</evidence>
<evidence type="ECO:0000256" key="6">
    <source>
        <dbReference type="RuleBase" id="RU003943"/>
    </source>
</evidence>
<dbReference type="SUPFAM" id="SSF81345">
    <property type="entry name" value="ABC transporter involved in vitamin B12 uptake, BtuC"/>
    <property type="match status" value="1"/>
</dbReference>
<reference evidence="8 9" key="1">
    <citation type="journal article" date="2016" name="Nat. Commun.">
        <title>Thousands of microbial genomes shed light on interconnected biogeochemical processes in an aquifer system.</title>
        <authorList>
            <person name="Anantharaman K."/>
            <person name="Brown C.T."/>
            <person name="Hug L.A."/>
            <person name="Sharon I."/>
            <person name="Castelle C.J."/>
            <person name="Probst A.J."/>
            <person name="Thomas B.C."/>
            <person name="Singh A."/>
            <person name="Wilkins M.J."/>
            <person name="Karaoz U."/>
            <person name="Brodie E.L."/>
            <person name="Williams K.H."/>
            <person name="Hubbard S.S."/>
            <person name="Banfield J.F."/>
        </authorList>
    </citation>
    <scope>NUCLEOTIDE SEQUENCE [LARGE SCALE GENOMIC DNA]</scope>
</reference>
<feature type="transmembrane region" description="Helical" evidence="7">
    <location>
        <begin position="6"/>
        <end position="27"/>
    </location>
</feature>
<evidence type="ECO:0000313" key="8">
    <source>
        <dbReference type="EMBL" id="OGN12491.1"/>
    </source>
</evidence>
<dbReference type="PANTHER" id="PTHR30477">
    <property type="entry name" value="ABC-TRANSPORTER METAL-BINDING PROTEIN"/>
    <property type="match status" value="1"/>
</dbReference>